<dbReference type="InterPro" id="IPR010987">
    <property type="entry name" value="Glutathione-S-Trfase_C-like"/>
</dbReference>
<dbReference type="GO" id="GO:0004364">
    <property type="term" value="F:glutathione transferase activity"/>
    <property type="evidence" value="ECO:0007669"/>
    <property type="project" value="UniProtKB-EC"/>
</dbReference>
<dbReference type="EC" id="2.5.1.18" evidence="3"/>
<evidence type="ECO:0000259" key="2">
    <source>
        <dbReference type="PROSITE" id="PS50405"/>
    </source>
</evidence>
<proteinExistence type="predicted"/>
<dbReference type="Pfam" id="PF13410">
    <property type="entry name" value="GST_C_2"/>
    <property type="match status" value="1"/>
</dbReference>
<dbReference type="SFLD" id="SFLDG01151">
    <property type="entry name" value="Main.2:_Nu-like"/>
    <property type="match status" value="1"/>
</dbReference>
<evidence type="ECO:0000259" key="1">
    <source>
        <dbReference type="PROSITE" id="PS50404"/>
    </source>
</evidence>
<keyword evidence="3" id="KW-0808">Transferase</keyword>
<protein>
    <submittedName>
        <fullName evidence="3">Glutathione S-transferase</fullName>
        <ecNumber evidence="3">2.5.1.18</ecNumber>
    </submittedName>
</protein>
<dbReference type="Pfam" id="PF02798">
    <property type="entry name" value="GST_N"/>
    <property type="match status" value="1"/>
</dbReference>
<keyword evidence="4" id="KW-1185">Reference proteome</keyword>
<dbReference type="SFLD" id="SFLDG00358">
    <property type="entry name" value="Main_(cytGST)"/>
    <property type="match status" value="1"/>
</dbReference>
<dbReference type="CDD" id="cd03056">
    <property type="entry name" value="GST_N_4"/>
    <property type="match status" value="1"/>
</dbReference>
<sequence length="213" mass="23953">MITVYGYSVSGNCHKLRLLLEQLGHEYRWVEIDSSQGATRTPEYLAKNANGKVPMLELEDGRILVESNAILCYLAEGSRYLPADAWLRAQALSWMFFEQYSHEPYIAVARFICGWTPLDSPRRADLPRLRERGNQALAVMETHLQSAEWFTGADYGIADIALFAYTDVAHHGGFDLAPFPALRNWLARVRNQSGFVAMPEPPAENAALLAHID</sequence>
<dbReference type="InterPro" id="IPR036282">
    <property type="entry name" value="Glutathione-S-Trfase_C_sf"/>
</dbReference>
<comment type="caution">
    <text evidence="3">The sequence shown here is derived from an EMBL/GenBank/DDBJ whole genome shotgun (WGS) entry which is preliminary data.</text>
</comment>
<accession>A0ABU1RQ94</accession>
<dbReference type="Proteomes" id="UP001254759">
    <property type="component" value="Unassembled WGS sequence"/>
</dbReference>
<dbReference type="PROSITE" id="PS50405">
    <property type="entry name" value="GST_CTER"/>
    <property type="match status" value="1"/>
</dbReference>
<dbReference type="EMBL" id="JAVDTT010000001">
    <property type="protein sequence ID" value="MDR6840495.1"/>
    <property type="molecule type" value="Genomic_DNA"/>
</dbReference>
<evidence type="ECO:0000313" key="3">
    <source>
        <dbReference type="EMBL" id="MDR6840495.1"/>
    </source>
</evidence>
<dbReference type="PANTHER" id="PTHR44051:SF2">
    <property type="entry name" value="HYPOTHETICAL GLUTATHIONE S-TRANSFERASE LIKE PROTEIN"/>
    <property type="match status" value="1"/>
</dbReference>
<dbReference type="PANTHER" id="PTHR44051">
    <property type="entry name" value="GLUTATHIONE S-TRANSFERASE-RELATED"/>
    <property type="match status" value="1"/>
</dbReference>
<dbReference type="PROSITE" id="PS50404">
    <property type="entry name" value="GST_NTER"/>
    <property type="match status" value="1"/>
</dbReference>
<feature type="domain" description="GST C-terminal" evidence="2">
    <location>
        <begin position="84"/>
        <end position="209"/>
    </location>
</feature>
<organism evidence="3 4">
    <name type="scientific">Pseudoxanthomonas sacheonensis</name>
    <dbReference type="NCBI Taxonomy" id="443615"/>
    <lineage>
        <taxon>Bacteria</taxon>
        <taxon>Pseudomonadati</taxon>
        <taxon>Pseudomonadota</taxon>
        <taxon>Gammaproteobacteria</taxon>
        <taxon>Lysobacterales</taxon>
        <taxon>Lysobacteraceae</taxon>
        <taxon>Pseudoxanthomonas</taxon>
    </lineage>
</organism>
<feature type="domain" description="GST N-terminal" evidence="1">
    <location>
        <begin position="1"/>
        <end position="82"/>
    </location>
</feature>
<name>A0ABU1RQ94_9GAMM</name>
<dbReference type="InterPro" id="IPR004045">
    <property type="entry name" value="Glutathione_S-Trfase_N"/>
</dbReference>
<dbReference type="Gene3D" id="1.20.1050.10">
    <property type="match status" value="1"/>
</dbReference>
<evidence type="ECO:0000313" key="4">
    <source>
        <dbReference type="Proteomes" id="UP001254759"/>
    </source>
</evidence>
<reference evidence="3 4" key="1">
    <citation type="submission" date="2023-07" db="EMBL/GenBank/DDBJ databases">
        <title>Sorghum-associated microbial communities from plants grown in Nebraska, USA.</title>
        <authorList>
            <person name="Schachtman D."/>
        </authorList>
    </citation>
    <scope>NUCLEOTIDE SEQUENCE [LARGE SCALE GENOMIC DNA]</scope>
    <source>
        <strain evidence="3 4">BE107</strain>
    </source>
</reference>
<dbReference type="Gene3D" id="3.40.30.10">
    <property type="entry name" value="Glutaredoxin"/>
    <property type="match status" value="1"/>
</dbReference>
<dbReference type="InterPro" id="IPR040079">
    <property type="entry name" value="Glutathione_S-Trfase"/>
</dbReference>
<gene>
    <name evidence="3" type="ORF">J2W94_000759</name>
</gene>
<dbReference type="SUPFAM" id="SSF47616">
    <property type="entry name" value="GST C-terminal domain-like"/>
    <property type="match status" value="1"/>
</dbReference>
<dbReference type="RefSeq" id="WP_310090378.1">
    <property type="nucleotide sequence ID" value="NZ_JAVDTT010000001.1"/>
</dbReference>
<dbReference type="SFLD" id="SFLDS00019">
    <property type="entry name" value="Glutathione_Transferase_(cytos"/>
    <property type="match status" value="1"/>
</dbReference>
<dbReference type="SUPFAM" id="SSF52833">
    <property type="entry name" value="Thioredoxin-like"/>
    <property type="match status" value="1"/>
</dbReference>
<dbReference type="InterPro" id="IPR036249">
    <property type="entry name" value="Thioredoxin-like_sf"/>
</dbReference>